<protein>
    <submittedName>
        <fullName evidence="1">Uncharacterized protein</fullName>
    </submittedName>
</protein>
<accession>G7YL45</accession>
<sequence length="104" mass="11597">MDRRVTLSESFNGYHPVDPSSHCSHMGRGNRHWVIIEAEDTVQTVISSTNSKHLVVCGVQGCTKQNQPANMSIQAHCSNWSEELSFLTSTENGPVFVRFGQHLL</sequence>
<dbReference type="EMBL" id="DF143559">
    <property type="protein sequence ID" value="GAA53676.1"/>
    <property type="molecule type" value="Genomic_DNA"/>
</dbReference>
<evidence type="ECO:0000313" key="1">
    <source>
        <dbReference type="EMBL" id="GAA53676.1"/>
    </source>
</evidence>
<organism evidence="1 2">
    <name type="scientific">Clonorchis sinensis</name>
    <name type="common">Chinese liver fluke</name>
    <dbReference type="NCBI Taxonomy" id="79923"/>
    <lineage>
        <taxon>Eukaryota</taxon>
        <taxon>Metazoa</taxon>
        <taxon>Spiralia</taxon>
        <taxon>Lophotrochozoa</taxon>
        <taxon>Platyhelminthes</taxon>
        <taxon>Trematoda</taxon>
        <taxon>Digenea</taxon>
        <taxon>Opisthorchiida</taxon>
        <taxon>Opisthorchiata</taxon>
        <taxon>Opisthorchiidae</taxon>
        <taxon>Clonorchis</taxon>
    </lineage>
</organism>
<gene>
    <name evidence="1" type="ORF">CLF_110764</name>
</gene>
<reference key="2">
    <citation type="submission" date="2011-10" db="EMBL/GenBank/DDBJ databases">
        <title>The genome and transcriptome sequence of Clonorchis sinensis provide insights into the carcinogenic liver fluke.</title>
        <authorList>
            <person name="Wang X."/>
            <person name="Huang Y."/>
            <person name="Chen W."/>
            <person name="Liu H."/>
            <person name="Guo L."/>
            <person name="Chen Y."/>
            <person name="Luo F."/>
            <person name="Zhou W."/>
            <person name="Sun J."/>
            <person name="Mao Q."/>
            <person name="Liang P."/>
            <person name="Zhou C."/>
            <person name="Tian Y."/>
            <person name="Men J."/>
            <person name="Lv X."/>
            <person name="Huang L."/>
            <person name="Zhou J."/>
            <person name="Hu Y."/>
            <person name="Li R."/>
            <person name="Zhang F."/>
            <person name="Lei H."/>
            <person name="Li X."/>
            <person name="Hu X."/>
            <person name="Liang C."/>
            <person name="Xu J."/>
            <person name="Wu Z."/>
            <person name="Yu X."/>
        </authorList>
    </citation>
    <scope>NUCLEOTIDE SEQUENCE</scope>
    <source>
        <strain>Henan</strain>
    </source>
</reference>
<dbReference type="Proteomes" id="UP000008909">
    <property type="component" value="Unassembled WGS sequence"/>
</dbReference>
<evidence type="ECO:0000313" key="2">
    <source>
        <dbReference type="Proteomes" id="UP000008909"/>
    </source>
</evidence>
<keyword evidence="2" id="KW-1185">Reference proteome</keyword>
<name>G7YL45_CLOSI</name>
<reference evidence="1" key="1">
    <citation type="journal article" date="2011" name="Genome Biol.">
        <title>The draft genome of the carcinogenic human liver fluke Clonorchis sinensis.</title>
        <authorList>
            <person name="Wang X."/>
            <person name="Chen W."/>
            <person name="Huang Y."/>
            <person name="Sun J."/>
            <person name="Men J."/>
            <person name="Liu H."/>
            <person name="Luo F."/>
            <person name="Guo L."/>
            <person name="Lv X."/>
            <person name="Deng C."/>
            <person name="Zhou C."/>
            <person name="Fan Y."/>
            <person name="Li X."/>
            <person name="Huang L."/>
            <person name="Hu Y."/>
            <person name="Liang C."/>
            <person name="Hu X."/>
            <person name="Xu J."/>
            <person name="Yu X."/>
        </authorList>
    </citation>
    <scope>NUCLEOTIDE SEQUENCE [LARGE SCALE GENOMIC DNA]</scope>
    <source>
        <strain evidence="1">Henan</strain>
    </source>
</reference>
<dbReference type="AlphaFoldDB" id="G7YL45"/>
<proteinExistence type="predicted"/>